<comment type="caution">
    <text evidence="8">The sequence shown here is derived from an EMBL/GenBank/DDBJ whole genome shotgun (WGS) entry which is preliminary data.</text>
</comment>
<gene>
    <name evidence="8" type="primary">rfbD</name>
    <name evidence="8" type="ORF">ENS06_08745</name>
</gene>
<dbReference type="Pfam" id="PF04321">
    <property type="entry name" value="RmlD_sub_bind"/>
    <property type="match status" value="1"/>
</dbReference>
<comment type="function">
    <text evidence="6">Catalyzes the reduction of dTDP-6-deoxy-L-lyxo-4-hexulose to yield dTDP-L-rhamnose.</text>
</comment>
<dbReference type="GO" id="GO:0008831">
    <property type="term" value="F:dTDP-4-dehydrorhamnose reductase activity"/>
    <property type="evidence" value="ECO:0007669"/>
    <property type="project" value="UniProtKB-EC"/>
</dbReference>
<dbReference type="SUPFAM" id="SSF51735">
    <property type="entry name" value="NAD(P)-binding Rossmann-fold domains"/>
    <property type="match status" value="1"/>
</dbReference>
<dbReference type="PANTHER" id="PTHR10491:SF4">
    <property type="entry name" value="METHIONINE ADENOSYLTRANSFERASE 2 SUBUNIT BETA"/>
    <property type="match status" value="1"/>
</dbReference>
<organism evidence="8">
    <name type="scientific">Desulfacinum infernum</name>
    <dbReference type="NCBI Taxonomy" id="35837"/>
    <lineage>
        <taxon>Bacteria</taxon>
        <taxon>Pseudomonadati</taxon>
        <taxon>Thermodesulfobacteriota</taxon>
        <taxon>Syntrophobacteria</taxon>
        <taxon>Syntrophobacterales</taxon>
        <taxon>Syntrophobacteraceae</taxon>
        <taxon>Desulfacinum</taxon>
    </lineage>
</organism>
<evidence type="ECO:0000256" key="5">
    <source>
        <dbReference type="ARBA" id="ARBA00048200"/>
    </source>
</evidence>
<name>A0A832A4B6_9BACT</name>
<protein>
    <recommendedName>
        <fullName evidence="4 6">dTDP-4-dehydrorhamnose reductase</fullName>
        <ecNumber evidence="3 6">1.1.1.133</ecNumber>
    </recommendedName>
</protein>
<dbReference type="CDD" id="cd05254">
    <property type="entry name" value="dTDP_HR_like_SDR_e"/>
    <property type="match status" value="1"/>
</dbReference>
<feature type="domain" description="RmlD-like substrate binding" evidence="7">
    <location>
        <begin position="3"/>
        <end position="286"/>
    </location>
</feature>
<dbReference type="AlphaFoldDB" id="A0A832A4B6"/>
<dbReference type="PANTHER" id="PTHR10491">
    <property type="entry name" value="DTDP-4-DEHYDRORHAMNOSE REDUCTASE"/>
    <property type="match status" value="1"/>
</dbReference>
<proteinExistence type="inferred from homology"/>
<comment type="catalytic activity">
    <reaction evidence="5">
        <text>dTDP-beta-L-rhamnose + NADP(+) = dTDP-4-dehydro-beta-L-rhamnose + NADPH + H(+)</text>
        <dbReference type="Rhea" id="RHEA:21796"/>
        <dbReference type="ChEBI" id="CHEBI:15378"/>
        <dbReference type="ChEBI" id="CHEBI:57510"/>
        <dbReference type="ChEBI" id="CHEBI:57783"/>
        <dbReference type="ChEBI" id="CHEBI:58349"/>
        <dbReference type="ChEBI" id="CHEBI:62830"/>
        <dbReference type="EC" id="1.1.1.133"/>
    </reaction>
</comment>
<evidence type="ECO:0000256" key="2">
    <source>
        <dbReference type="ARBA" id="ARBA00010944"/>
    </source>
</evidence>
<evidence type="ECO:0000313" key="8">
    <source>
        <dbReference type="EMBL" id="HFK97392.1"/>
    </source>
</evidence>
<dbReference type="EC" id="1.1.1.133" evidence="3 6"/>
<dbReference type="UniPathway" id="UPA00124"/>
<evidence type="ECO:0000259" key="7">
    <source>
        <dbReference type="Pfam" id="PF04321"/>
    </source>
</evidence>
<dbReference type="NCBIfam" id="TIGR01214">
    <property type="entry name" value="rmlD"/>
    <property type="match status" value="1"/>
</dbReference>
<dbReference type="Gene3D" id="3.40.50.720">
    <property type="entry name" value="NAD(P)-binding Rossmann-like Domain"/>
    <property type="match status" value="1"/>
</dbReference>
<evidence type="ECO:0000256" key="6">
    <source>
        <dbReference type="RuleBase" id="RU364082"/>
    </source>
</evidence>
<comment type="similarity">
    <text evidence="2 6">Belongs to the dTDP-4-dehydrorhamnose reductase family.</text>
</comment>
<comment type="pathway">
    <text evidence="1 6">Carbohydrate biosynthesis; dTDP-L-rhamnose biosynthesis.</text>
</comment>
<dbReference type="GO" id="GO:0019305">
    <property type="term" value="P:dTDP-rhamnose biosynthetic process"/>
    <property type="evidence" value="ECO:0007669"/>
    <property type="project" value="UniProtKB-UniPathway"/>
</dbReference>
<evidence type="ECO:0000256" key="4">
    <source>
        <dbReference type="ARBA" id="ARBA00017099"/>
    </source>
</evidence>
<sequence>MKTVVVTGILGQLGWEMERSAPPWARLVGADLPETDITRSDHVARLFSENRPDVVVNAAAYTAVDRAEQEPEAAYRINRDAVELLARTCARFGTHLVHLSTDFVFDGALSRPYRPDDAPNPIGVYGASKRAGEEAVLQILKDKGTIVRTAWLYSSHGANFVKTMLRLYQERDEVRVVSDQVGTPTWAANLADFLWGLVGRESVPAGIYHFTDAGVASWYDLAVAVEEETRHRRSRPVFVRPIRTDEYPTPARRPSYSVLDKHTAWALWSRRPDHWRDALRRMLLELEETERLSPKA</sequence>
<keyword evidence="6 8" id="KW-0560">Oxidoreductase</keyword>
<evidence type="ECO:0000256" key="1">
    <source>
        <dbReference type="ARBA" id="ARBA00004781"/>
    </source>
</evidence>
<dbReference type="InterPro" id="IPR005913">
    <property type="entry name" value="dTDP_dehydrorham_reduct"/>
</dbReference>
<dbReference type="InterPro" id="IPR036291">
    <property type="entry name" value="NAD(P)-bd_dom_sf"/>
</dbReference>
<reference evidence="8" key="1">
    <citation type="journal article" date="2020" name="mSystems">
        <title>Genome- and Community-Level Interaction Insights into Carbon Utilization and Element Cycling Functions of Hydrothermarchaeota in Hydrothermal Sediment.</title>
        <authorList>
            <person name="Zhou Z."/>
            <person name="Liu Y."/>
            <person name="Xu W."/>
            <person name="Pan J."/>
            <person name="Luo Z.H."/>
            <person name="Li M."/>
        </authorList>
    </citation>
    <scope>NUCLEOTIDE SEQUENCE [LARGE SCALE GENOMIC DNA]</scope>
    <source>
        <strain evidence="8">SpSt-456</strain>
    </source>
</reference>
<keyword evidence="6" id="KW-0521">NADP</keyword>
<dbReference type="GO" id="GO:0005829">
    <property type="term" value="C:cytosol"/>
    <property type="evidence" value="ECO:0007669"/>
    <property type="project" value="TreeGrafter"/>
</dbReference>
<dbReference type="EMBL" id="DSTK01000026">
    <property type="protein sequence ID" value="HFK97392.1"/>
    <property type="molecule type" value="Genomic_DNA"/>
</dbReference>
<dbReference type="InterPro" id="IPR029903">
    <property type="entry name" value="RmlD-like-bd"/>
</dbReference>
<dbReference type="Gene3D" id="3.90.25.10">
    <property type="entry name" value="UDP-galactose 4-epimerase, domain 1"/>
    <property type="match status" value="1"/>
</dbReference>
<evidence type="ECO:0000256" key="3">
    <source>
        <dbReference type="ARBA" id="ARBA00012929"/>
    </source>
</evidence>
<accession>A0A832A4B6</accession>